<feature type="transmembrane region" description="Helical" evidence="1">
    <location>
        <begin position="300"/>
        <end position="317"/>
    </location>
</feature>
<dbReference type="Pfam" id="PF04657">
    <property type="entry name" value="DMT_YdcZ"/>
    <property type="match status" value="2"/>
</dbReference>
<dbReference type="EMBL" id="JAKXMK010000002">
    <property type="protein sequence ID" value="MCH6164485.1"/>
    <property type="molecule type" value="Genomic_DNA"/>
</dbReference>
<keyword evidence="2" id="KW-0614">Plasmid</keyword>
<keyword evidence="3" id="KW-1185">Reference proteome</keyword>
<dbReference type="InterPro" id="IPR006750">
    <property type="entry name" value="YdcZ"/>
</dbReference>
<keyword evidence="1" id="KW-1133">Transmembrane helix</keyword>
<organism evidence="2 3">
    <name type="scientific">Pseudonocardia alaniniphila</name>
    <dbReference type="NCBI Taxonomy" id="75291"/>
    <lineage>
        <taxon>Bacteria</taxon>
        <taxon>Bacillati</taxon>
        <taxon>Actinomycetota</taxon>
        <taxon>Actinomycetes</taxon>
        <taxon>Pseudonocardiales</taxon>
        <taxon>Pseudonocardiaceae</taxon>
        <taxon>Pseudonocardia</taxon>
    </lineage>
</organism>
<evidence type="ECO:0000256" key="1">
    <source>
        <dbReference type="SAM" id="Phobius"/>
    </source>
</evidence>
<proteinExistence type="predicted"/>
<keyword evidence="1" id="KW-0812">Transmembrane</keyword>
<accession>A0ABS9T7K6</accession>
<reference evidence="2 3" key="1">
    <citation type="submission" date="2022-03" db="EMBL/GenBank/DDBJ databases">
        <title>Pseudonocardia alaer sp. nov., a novel actinomycete isolated from reed forest soil.</title>
        <authorList>
            <person name="Wang L."/>
        </authorList>
    </citation>
    <scope>NUCLEOTIDE SEQUENCE [LARGE SCALE GENOMIC DNA]</scope>
    <source>
        <strain evidence="2 3">Y-16303</strain>
        <plasmid evidence="2">unnamed</plasmid>
    </source>
</reference>
<feature type="transmembrane region" description="Helical" evidence="1">
    <location>
        <begin position="147"/>
        <end position="169"/>
    </location>
</feature>
<dbReference type="Proteomes" id="UP001299970">
    <property type="component" value="Unassembled WGS sequence"/>
</dbReference>
<comment type="caution">
    <text evidence="2">The sequence shown here is derived from an EMBL/GenBank/DDBJ whole genome shotgun (WGS) entry which is preliminary data.</text>
</comment>
<feature type="transmembrane region" description="Helical" evidence="1">
    <location>
        <begin position="94"/>
        <end position="127"/>
    </location>
</feature>
<sequence>MSDRDDEIEFSPRTARGRRRAIAIGAAVLAGVGLAAQARLNGELGARLGDGVAASLASTTAGMVLLLALVPAFPAGRRGLRFVGAALRSGGLRWWHCCGGVGGAVFVAGQGVSVGALGVAAFTVAIVGGTATGSLLADRWGLGPGGRHAVTLARVGGVLVCVAAVAVAVHDRSGSEGALLLVVLPLLAGIAVAVQSALNGRVGAAAGSPWPATLVSFVVAELSLTIAVLIEPVVRTAPAGRLPTEPWLYAAGLIGIGVIATATLVVGQVGVLVFSLASVAGQLSGALALDTMTPGPRPSVATWIATVVTFGAVVLAARPPRRRRSVEPG</sequence>
<name>A0ABS9T7K6_9PSEU</name>
<gene>
    <name evidence="2" type="ORF">MMF94_02220</name>
</gene>
<evidence type="ECO:0000313" key="3">
    <source>
        <dbReference type="Proteomes" id="UP001299970"/>
    </source>
</evidence>
<feature type="transmembrane region" description="Helical" evidence="1">
    <location>
        <begin position="210"/>
        <end position="230"/>
    </location>
</feature>
<geneLocation type="plasmid" evidence="2">
    <name>unnamed</name>
</geneLocation>
<dbReference type="PANTHER" id="PTHR34821:SF2">
    <property type="entry name" value="INNER MEMBRANE PROTEIN YDCZ"/>
    <property type="match status" value="1"/>
</dbReference>
<keyword evidence="1" id="KW-0472">Membrane</keyword>
<feature type="transmembrane region" description="Helical" evidence="1">
    <location>
        <begin position="52"/>
        <end position="73"/>
    </location>
</feature>
<feature type="transmembrane region" description="Helical" evidence="1">
    <location>
        <begin position="21"/>
        <end position="40"/>
    </location>
</feature>
<evidence type="ECO:0000313" key="2">
    <source>
        <dbReference type="EMBL" id="MCH6164485.1"/>
    </source>
</evidence>
<feature type="transmembrane region" description="Helical" evidence="1">
    <location>
        <begin position="251"/>
        <end position="280"/>
    </location>
</feature>
<feature type="transmembrane region" description="Helical" evidence="1">
    <location>
        <begin position="178"/>
        <end position="198"/>
    </location>
</feature>
<dbReference type="RefSeq" id="WP_241034344.1">
    <property type="nucleotide sequence ID" value="NZ_BAAAJF010000034.1"/>
</dbReference>
<protein>
    <submittedName>
        <fullName evidence="2">DMT family transporter</fullName>
    </submittedName>
</protein>
<dbReference type="PANTHER" id="PTHR34821">
    <property type="entry name" value="INNER MEMBRANE PROTEIN YDCZ"/>
    <property type="match status" value="1"/>
</dbReference>